<evidence type="ECO:0000313" key="2">
    <source>
        <dbReference type="Proteomes" id="UP000245768"/>
    </source>
</evidence>
<dbReference type="AlphaFoldDB" id="A0A316YF13"/>
<gene>
    <name evidence="1" type="ORF">FA10DRAFT_287705</name>
</gene>
<dbReference type="RefSeq" id="XP_025375348.1">
    <property type="nucleotide sequence ID" value="XM_025524161.1"/>
</dbReference>
<dbReference type="EMBL" id="KZ819638">
    <property type="protein sequence ID" value="PWN88150.1"/>
    <property type="molecule type" value="Genomic_DNA"/>
</dbReference>
<dbReference type="GeneID" id="37046077"/>
<dbReference type="Proteomes" id="UP000245768">
    <property type="component" value="Unassembled WGS sequence"/>
</dbReference>
<sequence length="79" mass="8448">MSLKPTSAAAAQRNLAPVRDLAKASAACSEAGRRYAACVIKAQFDDAGPGAGQGIQRGLCDQEFSLFKECVQTKMKKKW</sequence>
<accession>A0A316YF13</accession>
<evidence type="ECO:0008006" key="3">
    <source>
        <dbReference type="Google" id="ProtNLM"/>
    </source>
</evidence>
<keyword evidence="2" id="KW-1185">Reference proteome</keyword>
<reference evidence="1" key="1">
    <citation type="journal article" date="2018" name="Mol. Biol. Evol.">
        <title>Broad Genomic Sampling Reveals a Smut Pathogenic Ancestry of the Fungal Clade Ustilaginomycotina.</title>
        <authorList>
            <person name="Kijpornyongpan T."/>
            <person name="Mondo S.J."/>
            <person name="Barry K."/>
            <person name="Sandor L."/>
            <person name="Lee J."/>
            <person name="Lipzen A."/>
            <person name="Pangilinan J."/>
            <person name="LaButti K."/>
            <person name="Hainaut M."/>
            <person name="Henrissat B."/>
            <person name="Grigoriev I.V."/>
            <person name="Spatafora J.W."/>
            <person name="Aime M.C."/>
        </authorList>
    </citation>
    <scope>NUCLEOTIDE SEQUENCE [LARGE SCALE GENOMIC DNA]</scope>
    <source>
        <strain evidence="1">MCA 4198</strain>
    </source>
</reference>
<dbReference type="InParanoid" id="A0A316YF13"/>
<organism evidence="1 2">
    <name type="scientific">Acaromyces ingoldii</name>
    <dbReference type="NCBI Taxonomy" id="215250"/>
    <lineage>
        <taxon>Eukaryota</taxon>
        <taxon>Fungi</taxon>
        <taxon>Dikarya</taxon>
        <taxon>Basidiomycota</taxon>
        <taxon>Ustilaginomycotina</taxon>
        <taxon>Exobasidiomycetes</taxon>
        <taxon>Exobasidiales</taxon>
        <taxon>Cryptobasidiaceae</taxon>
        <taxon>Acaromyces</taxon>
    </lineage>
</organism>
<protein>
    <recommendedName>
        <fullName evidence="3">IMS import disulfide relay-system CHCH-CHCH-like Cx9C domain-containing protein</fullName>
    </recommendedName>
</protein>
<name>A0A316YF13_9BASI</name>
<evidence type="ECO:0000313" key="1">
    <source>
        <dbReference type="EMBL" id="PWN88150.1"/>
    </source>
</evidence>
<proteinExistence type="predicted"/>
<dbReference type="OrthoDB" id="3821113at2759"/>